<evidence type="ECO:0000259" key="1">
    <source>
        <dbReference type="Pfam" id="PF03102"/>
    </source>
</evidence>
<dbReference type="SUPFAM" id="SSF51269">
    <property type="entry name" value="AFP III-like domain"/>
    <property type="match status" value="1"/>
</dbReference>
<gene>
    <name evidence="3" type="ORF">BOW51_07140</name>
</gene>
<organism evidence="3 4">
    <name type="scientific">Solemya velesiana gill symbiont</name>
    <dbReference type="NCBI Taxonomy" id="1918948"/>
    <lineage>
        <taxon>Bacteria</taxon>
        <taxon>Pseudomonadati</taxon>
        <taxon>Pseudomonadota</taxon>
        <taxon>Gammaproteobacteria</taxon>
        <taxon>sulfur-oxidizing symbionts</taxon>
    </lineage>
</organism>
<evidence type="ECO:0000313" key="4">
    <source>
        <dbReference type="Proteomes" id="UP000190896"/>
    </source>
</evidence>
<dbReference type="SUPFAM" id="SSF51569">
    <property type="entry name" value="Aldolase"/>
    <property type="match status" value="1"/>
</dbReference>
<sequence length="327" mass="35161">MTKPWMKHAAPYVIAEIGSNHDGELARAIRLIEQVADAGADAAKFQLFRPETFLRPGHPAWDTINRLSVPNSWLPELTAACNANGLDFSATPFDQVAVDALVSAQASFIKIASTDLTYVQLLEQCAASGLPIVLSTGMSTYDEVSWAMDVLRGAEAGDIALMHCVSKYPPDPVDMNLRVIPEMVGRFGVEVGISDHSPGSAVPVAAQALGATLFEKHVTDDRSRSGPDHPYALTLEEFSLLVKDLKFTAQALGNGEKRCMQDEPIKARRGLYAARNIPEGRVITVEDLIGLRPYAEVGAEQVREVIGKCATTAIAKGDAIPAGLLLK</sequence>
<protein>
    <submittedName>
        <fullName evidence="3">Uncharacterized protein</fullName>
    </submittedName>
</protein>
<dbReference type="InterPro" id="IPR051690">
    <property type="entry name" value="PseI-like"/>
</dbReference>
<dbReference type="Gene3D" id="3.90.1210.10">
    <property type="entry name" value="Antifreeze-like/N-acetylneuraminic acid synthase C-terminal domain"/>
    <property type="match status" value="1"/>
</dbReference>
<accession>A0A1T2KUH6</accession>
<name>A0A1T2KUH6_9GAMM</name>
<reference evidence="3 4" key="1">
    <citation type="submission" date="2016-11" db="EMBL/GenBank/DDBJ databases">
        <title>Mixed transmission modes and dynamic genome evolution in an obligate animal-bacterial symbiosis.</title>
        <authorList>
            <person name="Russell S.L."/>
            <person name="Corbett-Detig R.B."/>
            <person name="Cavanaugh C.M."/>
        </authorList>
    </citation>
    <scope>NUCLEOTIDE SEQUENCE [LARGE SCALE GENOMIC DNA]</scope>
    <source>
        <strain evidence="3">Se-Cadez</strain>
    </source>
</reference>
<dbReference type="PANTHER" id="PTHR42966:SF1">
    <property type="entry name" value="SIALIC ACID SYNTHASE"/>
    <property type="match status" value="1"/>
</dbReference>
<dbReference type="InterPro" id="IPR013785">
    <property type="entry name" value="Aldolase_TIM"/>
</dbReference>
<keyword evidence="4" id="KW-1185">Reference proteome</keyword>
<dbReference type="InterPro" id="IPR036732">
    <property type="entry name" value="AFP_Neu5c_C_sf"/>
</dbReference>
<dbReference type="InterPro" id="IPR013974">
    <property type="entry name" value="SAF"/>
</dbReference>
<feature type="domain" description="SAF" evidence="2">
    <location>
        <begin position="269"/>
        <end position="322"/>
    </location>
</feature>
<dbReference type="EMBL" id="MPRJ01000039">
    <property type="protein sequence ID" value="OOZ36451.1"/>
    <property type="molecule type" value="Genomic_DNA"/>
</dbReference>
<evidence type="ECO:0000259" key="2">
    <source>
        <dbReference type="Pfam" id="PF08666"/>
    </source>
</evidence>
<feature type="domain" description="PseI/NeuA/B-like" evidence="1">
    <location>
        <begin position="31"/>
        <end position="257"/>
    </location>
</feature>
<dbReference type="InterPro" id="IPR013132">
    <property type="entry name" value="PseI/NeuA/B-like_N"/>
</dbReference>
<dbReference type="Gene3D" id="3.20.20.70">
    <property type="entry name" value="Aldolase class I"/>
    <property type="match status" value="1"/>
</dbReference>
<dbReference type="CDD" id="cd11615">
    <property type="entry name" value="SAF_NeuB_like"/>
    <property type="match status" value="1"/>
</dbReference>
<proteinExistence type="predicted"/>
<dbReference type="GO" id="GO:0047444">
    <property type="term" value="F:N-acylneuraminate-9-phosphate synthase activity"/>
    <property type="evidence" value="ECO:0007669"/>
    <property type="project" value="TreeGrafter"/>
</dbReference>
<dbReference type="RefSeq" id="WP_172838813.1">
    <property type="nucleotide sequence ID" value="NZ_MPRJ01000039.1"/>
</dbReference>
<dbReference type="PANTHER" id="PTHR42966">
    <property type="entry name" value="N-ACETYLNEURAMINATE SYNTHASE"/>
    <property type="match status" value="1"/>
</dbReference>
<evidence type="ECO:0000313" key="3">
    <source>
        <dbReference type="EMBL" id="OOZ36451.1"/>
    </source>
</evidence>
<dbReference type="InterPro" id="IPR057736">
    <property type="entry name" value="SAF_PseI/NeuA/NeuB"/>
</dbReference>
<dbReference type="Pfam" id="PF03102">
    <property type="entry name" value="NeuB"/>
    <property type="match status" value="1"/>
</dbReference>
<dbReference type="Proteomes" id="UP000190896">
    <property type="component" value="Unassembled WGS sequence"/>
</dbReference>
<comment type="caution">
    <text evidence="3">The sequence shown here is derived from an EMBL/GenBank/DDBJ whole genome shotgun (WGS) entry which is preliminary data.</text>
</comment>
<dbReference type="GO" id="GO:0016051">
    <property type="term" value="P:carbohydrate biosynthetic process"/>
    <property type="evidence" value="ECO:0007669"/>
    <property type="project" value="InterPro"/>
</dbReference>
<dbReference type="Pfam" id="PF08666">
    <property type="entry name" value="SAF"/>
    <property type="match status" value="1"/>
</dbReference>
<dbReference type="AlphaFoldDB" id="A0A1T2KUH6"/>